<protein>
    <submittedName>
        <fullName evidence="1">Uncharacterized protein</fullName>
    </submittedName>
</protein>
<dbReference type="RefSeq" id="WP_311039708.1">
    <property type="nucleotide sequence ID" value="NZ_CP117522.1"/>
</dbReference>
<dbReference type="EMBL" id="CP117522">
    <property type="protein sequence ID" value="WNF01389.1"/>
    <property type="molecule type" value="Genomic_DNA"/>
</dbReference>
<reference evidence="1 2" key="1">
    <citation type="submission" date="2023-02" db="EMBL/GenBank/DDBJ databases">
        <title>Streptomyces sp. SCA4-21 with antifungal activity against Fusarium oxysporum f. sp. cubense, Streptomyces sp. SCA2-17 with antifungal activity against Fusarium oxysporum f. sp. cubense.</title>
        <authorList>
            <person name="Qi D."/>
        </authorList>
    </citation>
    <scope>NUCLEOTIDE SEQUENCE [LARGE SCALE GENOMIC DNA]</scope>
    <source>
        <strain evidence="1 2">SCA4-21</strain>
    </source>
</reference>
<proteinExistence type="predicted"/>
<gene>
    <name evidence="1" type="ORF">PS467_41740</name>
</gene>
<accession>A0ABY9VCN6</accession>
<keyword evidence="2" id="KW-1185">Reference proteome</keyword>
<evidence type="ECO:0000313" key="1">
    <source>
        <dbReference type="EMBL" id="WNF01389.1"/>
    </source>
</evidence>
<dbReference type="Proteomes" id="UP001305606">
    <property type="component" value="Chromosome"/>
</dbReference>
<evidence type="ECO:0000313" key="2">
    <source>
        <dbReference type="Proteomes" id="UP001305606"/>
    </source>
</evidence>
<sequence>MSNPLSPSFTSLLGRLDTDGDSAVVASLAAVPARDGTWHVVYGSLLIGPAQMAAVCWLDWRADNGDGWALRHRHALAHSGVELSQYSRFTTVDGDWLLARVPLTSAGGPHERAGQWMEQLVTTGVRVKDAQGVEHTVRAELAPADALALASRWMRTELHQLTQAAARPVHGYRFPVVNPPAPLPDLPDVWPAGSRRLATPLSTLTGFTAHNGQAPTPAVAVARLRRTAWFSDVRVDALVHADIVLDSGRTSPASLEVDLEEFTDDGLVQARRLRLSDLALSSQTAERITVVLPTLGAGLRRQLRLYDRGGRLLDSLDASYFVERVVVTASTPEGLTRTTSVGSSPAPIDAVTRLSSLDMAEAEYTRMLEEGLAHRIADDPATARDILRDMLEQARSQLLVLDPYFGHKVDDWEVLRRTSVPVRVLTAHKKRGQRITPVASPAANLYGHLPSLTIRSWDPGTQKVPWHDRVYIWEQGGLSVGTSPSGLGRRQARIDHISPTEAAAWHVRFNRWWNDTHSTHVL</sequence>
<organism evidence="1 2">
    <name type="scientific">Streptomyces luomodiensis</name>
    <dbReference type="NCBI Taxonomy" id="3026192"/>
    <lineage>
        <taxon>Bacteria</taxon>
        <taxon>Bacillati</taxon>
        <taxon>Actinomycetota</taxon>
        <taxon>Actinomycetes</taxon>
        <taxon>Kitasatosporales</taxon>
        <taxon>Streptomycetaceae</taxon>
        <taxon>Streptomyces</taxon>
    </lineage>
</organism>
<name>A0ABY9VCN6_9ACTN</name>